<dbReference type="InterPro" id="IPR029044">
    <property type="entry name" value="Nucleotide-diphossugar_trans"/>
</dbReference>
<dbReference type="SUPFAM" id="SSF53448">
    <property type="entry name" value="Nucleotide-diphospho-sugar transferases"/>
    <property type="match status" value="1"/>
</dbReference>
<dbReference type="InterPro" id="IPR018641">
    <property type="entry name" value="Trfase_1_rSAM/seldom-assoc"/>
</dbReference>
<proteinExistence type="predicted"/>
<comment type="caution">
    <text evidence="1">The sequence shown here is derived from an EMBL/GenBank/DDBJ whole genome shotgun (WGS) entry which is preliminary data.</text>
</comment>
<name>A0A2M9XYF5_9LEPT</name>
<dbReference type="PANTHER" id="PTHR36529:SF1">
    <property type="entry name" value="GLYCOSYLTRANSFERASE"/>
    <property type="match status" value="1"/>
</dbReference>
<dbReference type="Proteomes" id="UP000297891">
    <property type="component" value="Unassembled WGS sequence"/>
</dbReference>
<dbReference type="GO" id="GO:0016740">
    <property type="term" value="F:transferase activity"/>
    <property type="evidence" value="ECO:0007669"/>
    <property type="project" value="UniProtKB-KW"/>
</dbReference>
<keyword evidence="1" id="KW-0808">Transferase</keyword>
<dbReference type="Gene3D" id="3.90.550.10">
    <property type="entry name" value="Spore Coat Polysaccharide Biosynthesis Protein SpsA, Chain A"/>
    <property type="match status" value="1"/>
</dbReference>
<reference evidence="1" key="1">
    <citation type="journal article" date="2019" name="PLoS Negl. Trop. Dis.">
        <title>Revisiting the worldwide diversity of Leptospira species in the environment.</title>
        <authorList>
            <person name="Vincent A.T."/>
            <person name="Schiettekatte O."/>
            <person name="Bourhy P."/>
            <person name="Veyrier F.J."/>
            <person name="Picardeau M."/>
        </authorList>
    </citation>
    <scope>NUCLEOTIDE SEQUENCE [LARGE SCALE GENOMIC DNA]</scope>
    <source>
        <strain evidence="1">201800277</strain>
    </source>
</reference>
<protein>
    <submittedName>
        <fullName evidence="1">Glycosyltransferase</fullName>
    </submittedName>
</protein>
<dbReference type="NCBIfam" id="TIGR04282">
    <property type="entry name" value="glyco_like_cofC"/>
    <property type="match status" value="1"/>
</dbReference>
<evidence type="ECO:0000313" key="1">
    <source>
        <dbReference type="EMBL" id="TGK95347.1"/>
    </source>
</evidence>
<evidence type="ECO:0000313" key="2">
    <source>
        <dbReference type="Proteomes" id="UP000297891"/>
    </source>
</evidence>
<dbReference type="EMBL" id="RQFP01000001">
    <property type="protein sequence ID" value="TGK95347.1"/>
    <property type="molecule type" value="Genomic_DNA"/>
</dbReference>
<accession>A0A2M9XYF5</accession>
<dbReference type="Pfam" id="PF09837">
    <property type="entry name" value="DUF2064"/>
    <property type="match status" value="1"/>
</dbReference>
<keyword evidence="2" id="KW-1185">Reference proteome</keyword>
<dbReference type="PANTHER" id="PTHR36529">
    <property type="entry name" value="SLL1095 PROTEIN"/>
    <property type="match status" value="1"/>
</dbReference>
<sequence length="199" mass="22460">MGSNKLIIFAKQPELGKVKTRLSVSIGEENTLKIYFELLMITKAVTSSLDVEKIVYWDRLTEVSKFEFGSEFKRQVQAVGDLGKKMEVAFHNELQEGTGKVLIIGTDCPFVTKEILLDAYQRLDNSDFVIGPAKDGGYYLLGMKKFSPFVFQSIPWSTSEVLSLTMTSIEKNNQTFSLLAELCDIDDLDDLKVWKGSDY</sequence>
<dbReference type="OrthoDB" id="9810303at2"/>
<dbReference type="RefSeq" id="WP_100791568.1">
    <property type="nucleotide sequence ID" value="NZ_NPDQ01000007.1"/>
</dbReference>
<gene>
    <name evidence="1" type="ORF">EHQ30_01535</name>
</gene>
<organism evidence="1 2">
    <name type="scientific">Leptospira brenneri</name>
    <dbReference type="NCBI Taxonomy" id="2023182"/>
    <lineage>
        <taxon>Bacteria</taxon>
        <taxon>Pseudomonadati</taxon>
        <taxon>Spirochaetota</taxon>
        <taxon>Spirochaetia</taxon>
        <taxon>Leptospirales</taxon>
        <taxon>Leptospiraceae</taxon>
        <taxon>Leptospira</taxon>
    </lineage>
</organism>
<dbReference type="AlphaFoldDB" id="A0A2M9XYF5"/>